<dbReference type="PRINTS" id="PR00081">
    <property type="entry name" value="GDHRDH"/>
</dbReference>
<keyword evidence="2 3" id="KW-0560">Oxidoreductase</keyword>
<comment type="caution">
    <text evidence="3">The sequence shown here is derived from an EMBL/GenBank/DDBJ whole genome shotgun (WGS) entry which is preliminary data.</text>
</comment>
<evidence type="ECO:0000313" key="4">
    <source>
        <dbReference type="Proteomes" id="UP000589620"/>
    </source>
</evidence>
<dbReference type="InterPro" id="IPR020904">
    <property type="entry name" value="Sc_DH/Rdtase_CS"/>
</dbReference>
<dbReference type="InterPro" id="IPR036291">
    <property type="entry name" value="NAD(P)-bd_dom_sf"/>
</dbReference>
<proteinExistence type="inferred from homology"/>
<dbReference type="EC" id="1.1.1.125" evidence="3"/>
<dbReference type="InterPro" id="IPR002347">
    <property type="entry name" value="SDR_fam"/>
</dbReference>
<evidence type="ECO:0000313" key="3">
    <source>
        <dbReference type="EMBL" id="NYD74352.1"/>
    </source>
</evidence>
<dbReference type="Proteomes" id="UP000589620">
    <property type="component" value="Unassembled WGS sequence"/>
</dbReference>
<dbReference type="AlphaFoldDB" id="A0A852T0H2"/>
<dbReference type="RefSeq" id="WP_179456196.1">
    <property type="nucleotide sequence ID" value="NZ_BAAAPX010000001.1"/>
</dbReference>
<reference evidence="3 4" key="1">
    <citation type="submission" date="2020-07" db="EMBL/GenBank/DDBJ databases">
        <title>Sequencing the genomes of 1000 actinobacteria strains.</title>
        <authorList>
            <person name="Klenk H.-P."/>
        </authorList>
    </citation>
    <scope>NUCLEOTIDE SEQUENCE [LARGE SCALE GENOMIC DNA]</scope>
    <source>
        <strain evidence="3 4">DSM 23871</strain>
    </source>
</reference>
<comment type="similarity">
    <text evidence="1">Belongs to the short-chain dehydrogenases/reductases (SDR) family.</text>
</comment>
<dbReference type="PANTHER" id="PTHR42879">
    <property type="entry name" value="3-OXOACYL-(ACYL-CARRIER-PROTEIN) REDUCTASE"/>
    <property type="match status" value="1"/>
</dbReference>
<gene>
    <name evidence="3" type="ORF">BJ963_001871</name>
</gene>
<accession>A0A852T0H2</accession>
<dbReference type="NCBIfam" id="NF005559">
    <property type="entry name" value="PRK07231.1"/>
    <property type="match status" value="1"/>
</dbReference>
<evidence type="ECO:0000256" key="2">
    <source>
        <dbReference type="ARBA" id="ARBA00023002"/>
    </source>
</evidence>
<dbReference type="PANTHER" id="PTHR42879:SF2">
    <property type="entry name" value="3-OXOACYL-[ACYL-CARRIER-PROTEIN] REDUCTASE FABG"/>
    <property type="match status" value="1"/>
</dbReference>
<dbReference type="Gene3D" id="3.40.50.720">
    <property type="entry name" value="NAD(P)-binding Rossmann-like Domain"/>
    <property type="match status" value="1"/>
</dbReference>
<protein>
    <submittedName>
        <fullName evidence="3">2-deoxy-D-gluconate 3-dehydrogenase</fullName>
        <ecNumber evidence="3">1.1.1.125</ecNumber>
    </submittedName>
</protein>
<dbReference type="GO" id="GO:0008678">
    <property type="term" value="F:2-deoxy-D-gluconate 3-dehydrogenase activity"/>
    <property type="evidence" value="ECO:0007669"/>
    <property type="project" value="UniProtKB-EC"/>
</dbReference>
<dbReference type="CDD" id="cd05233">
    <property type="entry name" value="SDR_c"/>
    <property type="match status" value="1"/>
</dbReference>
<evidence type="ECO:0000256" key="1">
    <source>
        <dbReference type="ARBA" id="ARBA00006484"/>
    </source>
</evidence>
<dbReference type="FunFam" id="3.40.50.720:FF:000084">
    <property type="entry name" value="Short-chain dehydrogenase reductase"/>
    <property type="match status" value="1"/>
</dbReference>
<dbReference type="InterPro" id="IPR050259">
    <property type="entry name" value="SDR"/>
</dbReference>
<dbReference type="SUPFAM" id="SSF51735">
    <property type="entry name" value="NAD(P)-binding Rossmann-fold domains"/>
    <property type="match status" value="1"/>
</dbReference>
<organism evidence="3 4">
    <name type="scientific">Leifsonia soli</name>
    <dbReference type="NCBI Taxonomy" id="582665"/>
    <lineage>
        <taxon>Bacteria</taxon>
        <taxon>Bacillati</taxon>
        <taxon>Actinomycetota</taxon>
        <taxon>Actinomycetes</taxon>
        <taxon>Micrococcales</taxon>
        <taxon>Microbacteriaceae</taxon>
        <taxon>Leifsonia</taxon>
    </lineage>
</organism>
<dbReference type="PROSITE" id="PS00061">
    <property type="entry name" value="ADH_SHORT"/>
    <property type="match status" value="1"/>
</dbReference>
<name>A0A852T0H2_9MICO</name>
<sequence>MVAEAAPAPARTPFALTGSRALVTAASRGLGREIALELAGQGADVVLGVRDPDGSAGLLEELRAFGVDAAAIRMDVLDLAACRAAIDAVTEQRGPIDILVNNAGGGIDAPALEVTEEAFDHVWQLNTRSTFFLSQHVAKSMRENGGGAIVNVASQAGLVALPGEASYCAAKAAVVHLTRCLAVEWGQYGIRVNAVAPTFIETDGTSAALSDDAFRADTVERIAALHRIGEPREVSGAVAFLASPSASLITGQTLAIDGGWTAR</sequence>
<dbReference type="EMBL" id="JACCBJ010000001">
    <property type="protein sequence ID" value="NYD74352.1"/>
    <property type="molecule type" value="Genomic_DNA"/>
</dbReference>
<dbReference type="Pfam" id="PF13561">
    <property type="entry name" value="adh_short_C2"/>
    <property type="match status" value="1"/>
</dbReference>
<dbReference type="PRINTS" id="PR00080">
    <property type="entry name" value="SDRFAMILY"/>
</dbReference>
<dbReference type="GO" id="GO:0032787">
    <property type="term" value="P:monocarboxylic acid metabolic process"/>
    <property type="evidence" value="ECO:0007669"/>
    <property type="project" value="UniProtKB-ARBA"/>
</dbReference>
<keyword evidence="4" id="KW-1185">Reference proteome</keyword>